<dbReference type="PANTHER" id="PTHR31438">
    <property type="entry name" value="LYSINE N-ACYLTRANSFERASE C17G9.06C-RELATED"/>
    <property type="match status" value="1"/>
</dbReference>
<name>A0A6A6VV14_9PEZI</name>
<reference evidence="3" key="1">
    <citation type="journal article" date="2020" name="Stud. Mycol.">
        <title>101 Dothideomycetes genomes: a test case for predicting lifestyles and emergence of pathogens.</title>
        <authorList>
            <person name="Haridas S."/>
            <person name="Albert R."/>
            <person name="Binder M."/>
            <person name="Bloem J."/>
            <person name="Labutti K."/>
            <person name="Salamov A."/>
            <person name="Andreopoulos B."/>
            <person name="Baker S."/>
            <person name="Barry K."/>
            <person name="Bills G."/>
            <person name="Bluhm B."/>
            <person name="Cannon C."/>
            <person name="Castanera R."/>
            <person name="Culley D."/>
            <person name="Daum C."/>
            <person name="Ezra D."/>
            <person name="Gonzalez J."/>
            <person name="Henrissat B."/>
            <person name="Kuo A."/>
            <person name="Liang C."/>
            <person name="Lipzen A."/>
            <person name="Lutzoni F."/>
            <person name="Magnuson J."/>
            <person name="Mondo S."/>
            <person name="Nolan M."/>
            <person name="Ohm R."/>
            <person name="Pangilinan J."/>
            <person name="Park H.-J."/>
            <person name="Ramirez L."/>
            <person name="Alfaro M."/>
            <person name="Sun H."/>
            <person name="Tritt A."/>
            <person name="Yoshinaga Y."/>
            <person name="Zwiers L.-H."/>
            <person name="Turgeon B."/>
            <person name="Goodwin S."/>
            <person name="Spatafora J."/>
            <person name="Crous P."/>
            <person name="Grigoriev I."/>
        </authorList>
    </citation>
    <scope>NUCLEOTIDE SEQUENCE</scope>
    <source>
        <strain evidence="3">CBS 121739</strain>
    </source>
</reference>
<accession>A0A6A6VV14</accession>
<dbReference type="GO" id="GO:0019290">
    <property type="term" value="P:siderophore biosynthetic process"/>
    <property type="evidence" value="ECO:0007669"/>
    <property type="project" value="InterPro"/>
</dbReference>
<proteinExistence type="inferred from homology"/>
<dbReference type="GO" id="GO:0016410">
    <property type="term" value="F:N-acyltransferase activity"/>
    <property type="evidence" value="ECO:0007669"/>
    <property type="project" value="TreeGrafter"/>
</dbReference>
<dbReference type="SMART" id="SM01006">
    <property type="entry name" value="AlcB"/>
    <property type="match status" value="1"/>
</dbReference>
<protein>
    <recommendedName>
        <fullName evidence="2">Acyltransferase MbtK/IucB-like conserved domain-containing protein</fullName>
    </recommendedName>
</protein>
<dbReference type="InterPro" id="IPR016181">
    <property type="entry name" value="Acyl_CoA_acyltransferase"/>
</dbReference>
<dbReference type="Pfam" id="PF13523">
    <property type="entry name" value="Acetyltransf_8"/>
    <property type="match status" value="1"/>
</dbReference>
<comment type="similarity">
    <text evidence="1">Belongs to the lysine N-acyltransferase MbtK family.</text>
</comment>
<dbReference type="GeneID" id="54485954"/>
<evidence type="ECO:0000259" key="2">
    <source>
        <dbReference type="SMART" id="SM01006"/>
    </source>
</evidence>
<dbReference type="Gene3D" id="3.40.630.30">
    <property type="match status" value="1"/>
</dbReference>
<dbReference type="Proteomes" id="UP000799437">
    <property type="component" value="Unassembled WGS sequence"/>
</dbReference>
<dbReference type="PANTHER" id="PTHR31438:SF7">
    <property type="entry name" value="ACYLTRANSFERASE MBTK_IUCB-LIKE CONSERVED DOMAIN-CONTAINING PROTEIN"/>
    <property type="match status" value="1"/>
</dbReference>
<evidence type="ECO:0000313" key="3">
    <source>
        <dbReference type="EMBL" id="KAF2753107.1"/>
    </source>
</evidence>
<dbReference type="EMBL" id="ML996586">
    <property type="protein sequence ID" value="KAF2753107.1"/>
    <property type="molecule type" value="Genomic_DNA"/>
</dbReference>
<dbReference type="OrthoDB" id="4250781at2759"/>
<gene>
    <name evidence="3" type="ORF">EJ05DRAFT_480626</name>
</gene>
<sequence length="448" mass="50533">MATTNSTSPSPKDFILKLPHPYLTAYGIKEKSISGKLHCFLDRIRSPKSSLRTAQEPPEILHNVDLYFTLPEIPSEQDQPPESNNLWWARAQRSPSVTLTWQNSAPSPAQVWLVIYALYSLHTDIEHFRLNLTGGGSDTIRDHLLNTLLATSHPSPTDSATPALDLPILVLRSTFWQGASSPFGPRPLWLPEPNAPGSPVKPLSQYPLPPLSHRLTTGFPSSRVHAHHPIRPAKPAPGTTVYSRFIPHLGEHFSMVALDHTLPAHLELFHKWQNDPRVARGWNETGTLDQHRKYLQTLHDDPHVLTLLAAFDDVLFAYFEVYWAPEDHIGVHHAFPPYARGRHSLVGDVRFRGPHRVCAWWGSLMHYLFLDDPRTGQIVGEPKATNKTVLEYDFAHGFSLVKWMDLGHKRSALMWCERERFFQLSPFGWNGSVLGPDGLNALVTSAKL</sequence>
<dbReference type="SUPFAM" id="SSF55729">
    <property type="entry name" value="Acyl-CoA N-acyltransferases (Nat)"/>
    <property type="match status" value="1"/>
</dbReference>
<feature type="domain" description="Acyltransferase MbtK/IucB-like conserved" evidence="2">
    <location>
        <begin position="256"/>
        <end position="305"/>
    </location>
</feature>
<organism evidence="3 4">
    <name type="scientific">Pseudovirgaria hyperparasitica</name>
    <dbReference type="NCBI Taxonomy" id="470096"/>
    <lineage>
        <taxon>Eukaryota</taxon>
        <taxon>Fungi</taxon>
        <taxon>Dikarya</taxon>
        <taxon>Ascomycota</taxon>
        <taxon>Pezizomycotina</taxon>
        <taxon>Dothideomycetes</taxon>
        <taxon>Dothideomycetes incertae sedis</taxon>
        <taxon>Acrospermales</taxon>
        <taxon>Acrospermaceae</taxon>
        <taxon>Pseudovirgaria</taxon>
    </lineage>
</organism>
<keyword evidence="4" id="KW-1185">Reference proteome</keyword>
<evidence type="ECO:0000313" key="4">
    <source>
        <dbReference type="Proteomes" id="UP000799437"/>
    </source>
</evidence>
<dbReference type="RefSeq" id="XP_033595558.1">
    <property type="nucleotide sequence ID" value="XM_033744900.1"/>
</dbReference>
<dbReference type="InterPro" id="IPR019432">
    <property type="entry name" value="Acyltransferase_MbtK/IucB-like"/>
</dbReference>
<dbReference type="AlphaFoldDB" id="A0A6A6VV14"/>
<evidence type="ECO:0000256" key="1">
    <source>
        <dbReference type="ARBA" id="ARBA00009893"/>
    </source>
</evidence>